<comment type="caution">
    <text evidence="2">The sequence shown here is derived from an EMBL/GenBank/DDBJ whole genome shotgun (WGS) entry which is preliminary data.</text>
</comment>
<evidence type="ECO:0008006" key="4">
    <source>
        <dbReference type="Google" id="ProtNLM"/>
    </source>
</evidence>
<organism evidence="2 3">
    <name type="scientific">Jiella avicenniae</name>
    <dbReference type="NCBI Taxonomy" id="2907202"/>
    <lineage>
        <taxon>Bacteria</taxon>
        <taxon>Pseudomonadati</taxon>
        <taxon>Pseudomonadota</taxon>
        <taxon>Alphaproteobacteria</taxon>
        <taxon>Hyphomicrobiales</taxon>
        <taxon>Aurantimonadaceae</taxon>
        <taxon>Jiella</taxon>
    </lineage>
</organism>
<feature type="chain" id="PRO_5040769559" description="Lipoprotein" evidence="1">
    <location>
        <begin position="22"/>
        <end position="45"/>
    </location>
</feature>
<accession>A0A9X1NX36</accession>
<name>A0A9X1NX36_9HYPH</name>
<protein>
    <recommendedName>
        <fullName evidence="4">Lipoprotein</fullName>
    </recommendedName>
</protein>
<evidence type="ECO:0000256" key="1">
    <source>
        <dbReference type="SAM" id="SignalP"/>
    </source>
</evidence>
<gene>
    <name evidence="2" type="ORF">LZD57_05250</name>
</gene>
<dbReference type="EMBL" id="JAJUWU010000004">
    <property type="protein sequence ID" value="MCE7027390.1"/>
    <property type="molecule type" value="Genomic_DNA"/>
</dbReference>
<proteinExistence type="predicted"/>
<keyword evidence="3" id="KW-1185">Reference proteome</keyword>
<sequence>MTRCLPLAAACALLVLASACASKPVDDPGGKWAKQAETVDNSLFR</sequence>
<keyword evidence="1" id="KW-0732">Signal</keyword>
<reference evidence="2" key="1">
    <citation type="submission" date="2022-01" db="EMBL/GenBank/DDBJ databases">
        <title>Jiella avicenniae sp. nov., a novel endophytic bacterium isolated from bark of Avicennia marina.</title>
        <authorList>
            <person name="Tuo L."/>
        </authorList>
    </citation>
    <scope>NUCLEOTIDE SEQUENCE</scope>
    <source>
        <strain evidence="2">CBK1P-4</strain>
    </source>
</reference>
<evidence type="ECO:0000313" key="2">
    <source>
        <dbReference type="EMBL" id="MCE7027390.1"/>
    </source>
</evidence>
<dbReference type="PROSITE" id="PS51257">
    <property type="entry name" value="PROKAR_LIPOPROTEIN"/>
    <property type="match status" value="1"/>
</dbReference>
<dbReference type="AlphaFoldDB" id="A0A9X1NX36"/>
<dbReference type="Proteomes" id="UP001139035">
    <property type="component" value="Unassembled WGS sequence"/>
</dbReference>
<feature type="signal peptide" evidence="1">
    <location>
        <begin position="1"/>
        <end position="21"/>
    </location>
</feature>
<evidence type="ECO:0000313" key="3">
    <source>
        <dbReference type="Proteomes" id="UP001139035"/>
    </source>
</evidence>
<dbReference type="RefSeq" id="WP_233718224.1">
    <property type="nucleotide sequence ID" value="NZ_JAJUWU010000004.1"/>
</dbReference>